<dbReference type="OrthoDB" id="5900901at2759"/>
<dbReference type="AlphaFoldDB" id="A0A6V7UDD6"/>
<sequence>MIFRNFFLIFLIKGIFGLLKLPQAEEGKPRLLVENWKNDVVYLVQYPRIESLPNLSIKCLLIESWLKIKNVQFIRINNHFLLGSPHYGTVPFVQFNGIFIEGSENIMKNLEHLGMKLERNSNENQIIRIVDEILIPILMEDRTLKINGKCGLDFLNYDNGIRKQLIKNLPEFMEYKHIQIAIENFGYILAINSNFWQEYFQLNLSDALTDNDEKKIIIFMKKYIKPVMGSFDMGDWQRLNNWLKMYIDEMLQKYFNGDGEGSMFTKIKHYLNKISLNHSSELFDNQLSIIAERLLLTGAYLFGSELTKADLSLFSVLVQYFEGPLNNREIKKYFLKESEKTLENQAYVGKGKKKIYEEDLDEIVEFKEDRGKVSTSSSNLDDAYIDWRIEIIYEFVERIKRHLGFANNQEWKSLQVEPWILNYETEKNFSEKYDGPFQVKTDELTDLDKLLD</sequence>
<protein>
    <submittedName>
        <fullName evidence="2">Uncharacterized protein</fullName>
    </submittedName>
</protein>
<accession>A0A6V7UDD6</accession>
<dbReference type="SUPFAM" id="SSF47616">
    <property type="entry name" value="GST C-terminal domain-like"/>
    <property type="match status" value="1"/>
</dbReference>
<dbReference type="PANTHER" id="PTHR12289:SF41">
    <property type="entry name" value="FAILED AXON CONNECTIONS-RELATED"/>
    <property type="match status" value="1"/>
</dbReference>
<evidence type="ECO:0000313" key="2">
    <source>
        <dbReference type="EMBL" id="CAD2154628.1"/>
    </source>
</evidence>
<dbReference type="PANTHER" id="PTHR12289">
    <property type="entry name" value="METAXIN RELATED"/>
    <property type="match status" value="1"/>
</dbReference>
<reference evidence="2 3" key="1">
    <citation type="submission" date="2020-08" db="EMBL/GenBank/DDBJ databases">
        <authorList>
            <person name="Koutsovoulos G."/>
            <person name="Danchin GJ E."/>
        </authorList>
    </citation>
    <scope>NUCLEOTIDE SEQUENCE [LARGE SCALE GENOMIC DNA]</scope>
</reference>
<dbReference type="InterPro" id="IPR050931">
    <property type="entry name" value="Mito_Protein_Transport_Metaxin"/>
</dbReference>
<organism evidence="2 3">
    <name type="scientific">Meloidogyne enterolobii</name>
    <name type="common">Root-knot nematode worm</name>
    <name type="synonym">Meloidogyne mayaguensis</name>
    <dbReference type="NCBI Taxonomy" id="390850"/>
    <lineage>
        <taxon>Eukaryota</taxon>
        <taxon>Metazoa</taxon>
        <taxon>Ecdysozoa</taxon>
        <taxon>Nematoda</taxon>
        <taxon>Chromadorea</taxon>
        <taxon>Rhabditida</taxon>
        <taxon>Tylenchina</taxon>
        <taxon>Tylenchomorpha</taxon>
        <taxon>Tylenchoidea</taxon>
        <taxon>Meloidogynidae</taxon>
        <taxon>Meloidogyninae</taxon>
        <taxon>Meloidogyne</taxon>
    </lineage>
</organism>
<dbReference type="InterPro" id="IPR036282">
    <property type="entry name" value="Glutathione-S-Trfase_C_sf"/>
</dbReference>
<comment type="caution">
    <text evidence="2">The sequence shown here is derived from an EMBL/GenBank/DDBJ whole genome shotgun (WGS) entry which is preliminary data.</text>
</comment>
<name>A0A6V7UDD6_MELEN</name>
<keyword evidence="1" id="KW-0732">Signal</keyword>
<evidence type="ECO:0000256" key="1">
    <source>
        <dbReference type="SAM" id="SignalP"/>
    </source>
</evidence>
<feature type="signal peptide" evidence="1">
    <location>
        <begin position="1"/>
        <end position="17"/>
    </location>
</feature>
<proteinExistence type="predicted"/>
<gene>
    <name evidence="2" type="ORF">MENT_LOCUS11567</name>
</gene>
<dbReference type="GO" id="GO:0005737">
    <property type="term" value="C:cytoplasm"/>
    <property type="evidence" value="ECO:0007669"/>
    <property type="project" value="TreeGrafter"/>
</dbReference>
<feature type="chain" id="PRO_5027854847" evidence="1">
    <location>
        <begin position="18"/>
        <end position="452"/>
    </location>
</feature>
<dbReference type="Proteomes" id="UP000580250">
    <property type="component" value="Unassembled WGS sequence"/>
</dbReference>
<evidence type="ECO:0000313" key="3">
    <source>
        <dbReference type="Proteomes" id="UP000580250"/>
    </source>
</evidence>
<dbReference type="EMBL" id="CAJEWN010000056">
    <property type="protein sequence ID" value="CAD2154628.1"/>
    <property type="molecule type" value="Genomic_DNA"/>
</dbReference>